<dbReference type="STRING" id="6198.A0A074ZBM6"/>
<dbReference type="CTD" id="20325035"/>
<dbReference type="OrthoDB" id="6276451at2759"/>
<gene>
    <name evidence="1" type="ORF">T265_10867</name>
</gene>
<dbReference type="CDD" id="cd06094">
    <property type="entry name" value="RP_Saci_like"/>
    <property type="match status" value="1"/>
</dbReference>
<reference evidence="1 2" key="1">
    <citation type="submission" date="2013-11" db="EMBL/GenBank/DDBJ databases">
        <title>Opisthorchis viverrini - life in the bile duct.</title>
        <authorList>
            <person name="Young N.D."/>
            <person name="Nagarajan N."/>
            <person name="Lin S.J."/>
            <person name="Korhonen P.K."/>
            <person name="Jex A.R."/>
            <person name="Hall R.S."/>
            <person name="Safavi-Hemami H."/>
            <person name="Kaewkong W."/>
            <person name="Bertrand D."/>
            <person name="Gao S."/>
            <person name="Seet Q."/>
            <person name="Wongkham S."/>
            <person name="Teh B.T."/>
            <person name="Wongkham C."/>
            <person name="Intapan P.M."/>
            <person name="Maleewong W."/>
            <person name="Yang X."/>
            <person name="Hu M."/>
            <person name="Wang Z."/>
            <person name="Hofmann A."/>
            <person name="Sternberg P.W."/>
            <person name="Tan P."/>
            <person name="Wang J."/>
            <person name="Gasser R.B."/>
        </authorList>
    </citation>
    <scope>NUCLEOTIDE SEQUENCE [LARGE SCALE GENOMIC DNA]</scope>
</reference>
<sequence>MFDDFIGFNQQPRKLRLPPVPTTSTDSDPILASILHLQAKFDVLTNRIQRLKINNKINKINKTNKHPPRSQSRSLFSARPFWCCYHQSYGPKARTCQPPCSFQHPFKHPGQSVTARTVCIPPRISRLFHITDRSSGLRFLADTGAEVSLLPHKNPLSDSASFSLQAANGTRIATYSKRSLTLDLGLRRAFKWIYPLADVQAPIIGADFLTHYNLPVDVQNKRLLDMLTPISVNG</sequence>
<dbReference type="SUPFAM" id="SSF50630">
    <property type="entry name" value="Acid proteases"/>
    <property type="match status" value="1"/>
</dbReference>
<protein>
    <recommendedName>
        <fullName evidence="3">Peptidase A2 domain-containing protein</fullName>
    </recommendedName>
</protein>
<organism evidence="1 2">
    <name type="scientific">Opisthorchis viverrini</name>
    <name type="common">Southeast Asian liver fluke</name>
    <dbReference type="NCBI Taxonomy" id="6198"/>
    <lineage>
        <taxon>Eukaryota</taxon>
        <taxon>Metazoa</taxon>
        <taxon>Spiralia</taxon>
        <taxon>Lophotrochozoa</taxon>
        <taxon>Platyhelminthes</taxon>
        <taxon>Trematoda</taxon>
        <taxon>Digenea</taxon>
        <taxon>Opisthorchiida</taxon>
        <taxon>Opisthorchiata</taxon>
        <taxon>Opisthorchiidae</taxon>
        <taxon>Opisthorchis</taxon>
    </lineage>
</organism>
<dbReference type="InterPro" id="IPR034132">
    <property type="entry name" value="RP_Saci-like"/>
</dbReference>
<dbReference type="InterPro" id="IPR021109">
    <property type="entry name" value="Peptidase_aspartic_dom_sf"/>
</dbReference>
<name>A0A074ZBM6_OPIVI</name>
<dbReference type="KEGG" id="ovi:T265_10867"/>
<dbReference type="GeneID" id="20325035"/>
<dbReference type="EMBL" id="KL597037">
    <property type="protein sequence ID" value="KER20630.1"/>
    <property type="molecule type" value="Genomic_DNA"/>
</dbReference>
<evidence type="ECO:0000313" key="1">
    <source>
        <dbReference type="EMBL" id="KER20630.1"/>
    </source>
</evidence>
<dbReference type="Gene3D" id="2.40.70.10">
    <property type="entry name" value="Acid Proteases"/>
    <property type="match status" value="1"/>
</dbReference>
<dbReference type="Proteomes" id="UP000054324">
    <property type="component" value="Unassembled WGS sequence"/>
</dbReference>
<dbReference type="AlphaFoldDB" id="A0A074ZBM6"/>
<keyword evidence="2" id="KW-1185">Reference proteome</keyword>
<proteinExistence type="predicted"/>
<dbReference type="FunFam" id="2.40.70.10:FF:000130">
    <property type="entry name" value="Retrovirus-related Pol polyprotein from transposon opus-like Protein"/>
    <property type="match status" value="1"/>
</dbReference>
<evidence type="ECO:0008006" key="3">
    <source>
        <dbReference type="Google" id="ProtNLM"/>
    </source>
</evidence>
<dbReference type="RefSeq" id="XP_009175624.1">
    <property type="nucleotide sequence ID" value="XM_009177360.1"/>
</dbReference>
<accession>A0A074ZBM6</accession>
<evidence type="ECO:0000313" key="2">
    <source>
        <dbReference type="Proteomes" id="UP000054324"/>
    </source>
</evidence>